<accession>A0A934QA73</accession>
<dbReference type="RefSeq" id="WP_200116287.1">
    <property type="nucleotide sequence ID" value="NZ_JAEHOH010000022.1"/>
</dbReference>
<organism evidence="1 2">
    <name type="scientific">Leucobacter chromiisoli</name>
    <dbReference type="NCBI Taxonomy" id="2796471"/>
    <lineage>
        <taxon>Bacteria</taxon>
        <taxon>Bacillati</taxon>
        <taxon>Actinomycetota</taxon>
        <taxon>Actinomycetes</taxon>
        <taxon>Micrococcales</taxon>
        <taxon>Microbacteriaceae</taxon>
        <taxon>Leucobacter</taxon>
    </lineage>
</organism>
<reference evidence="1" key="1">
    <citation type="submission" date="2020-12" db="EMBL/GenBank/DDBJ databases">
        <title>Leucobacter sp. CAS1, isolated from Chromium sludge.</title>
        <authorList>
            <person name="Xu Z."/>
        </authorList>
    </citation>
    <scope>NUCLEOTIDE SEQUENCE</scope>
    <source>
        <strain evidence="1">CSA1</strain>
    </source>
</reference>
<evidence type="ECO:0000313" key="2">
    <source>
        <dbReference type="Proteomes" id="UP000608530"/>
    </source>
</evidence>
<dbReference type="Proteomes" id="UP000608530">
    <property type="component" value="Unassembled WGS sequence"/>
</dbReference>
<keyword evidence="2" id="KW-1185">Reference proteome</keyword>
<evidence type="ECO:0000313" key="1">
    <source>
        <dbReference type="EMBL" id="MBK0420145.1"/>
    </source>
</evidence>
<dbReference type="EMBL" id="JAEHOH010000022">
    <property type="protein sequence ID" value="MBK0420145.1"/>
    <property type="molecule type" value="Genomic_DNA"/>
</dbReference>
<name>A0A934QA73_9MICO</name>
<comment type="caution">
    <text evidence="1">The sequence shown here is derived from an EMBL/GenBank/DDBJ whole genome shotgun (WGS) entry which is preliminary data.</text>
</comment>
<gene>
    <name evidence="1" type="ORF">JD276_13995</name>
</gene>
<dbReference type="AlphaFoldDB" id="A0A934QA73"/>
<dbReference type="InterPro" id="IPR056037">
    <property type="entry name" value="DUF7620"/>
</dbReference>
<proteinExistence type="predicted"/>
<sequence length="61" mass="7145">MEVPDDTGEAQVIRQEAQNEMYELNLQAGEVDSIMRKLVRRREQNHFGRDLSVTFRPRGAR</sequence>
<protein>
    <submittedName>
        <fullName evidence="1">Uncharacterized protein</fullName>
    </submittedName>
</protein>
<dbReference type="Pfam" id="PF24596">
    <property type="entry name" value="DUF7620"/>
    <property type="match status" value="1"/>
</dbReference>